<organism evidence="1 2">
    <name type="scientific">Danaus chrysippus</name>
    <name type="common">African queen</name>
    <dbReference type="NCBI Taxonomy" id="151541"/>
    <lineage>
        <taxon>Eukaryota</taxon>
        <taxon>Metazoa</taxon>
        <taxon>Ecdysozoa</taxon>
        <taxon>Arthropoda</taxon>
        <taxon>Hexapoda</taxon>
        <taxon>Insecta</taxon>
        <taxon>Pterygota</taxon>
        <taxon>Neoptera</taxon>
        <taxon>Endopterygota</taxon>
        <taxon>Lepidoptera</taxon>
        <taxon>Glossata</taxon>
        <taxon>Ditrysia</taxon>
        <taxon>Papilionoidea</taxon>
        <taxon>Nymphalidae</taxon>
        <taxon>Danainae</taxon>
        <taxon>Danaini</taxon>
        <taxon>Danaina</taxon>
        <taxon>Danaus</taxon>
        <taxon>Anosia</taxon>
    </lineage>
</organism>
<sequence>MSSLDGKTSRRERVLILARRAGLCSCVFKAPCEGNYVYSSWEIMNPKRLRSLKIRERKGIVLFSSGKGYPKAKGALECKTLAVEAATLYK</sequence>
<protein>
    <submittedName>
        <fullName evidence="1">(African queen) hypothetical protein</fullName>
    </submittedName>
</protein>
<name>A0A8J2QH61_9NEOP</name>
<reference evidence="1" key="1">
    <citation type="submission" date="2021-09" db="EMBL/GenBank/DDBJ databases">
        <authorList>
            <person name="Martin H S."/>
        </authorList>
    </citation>
    <scope>NUCLEOTIDE SEQUENCE</scope>
</reference>
<dbReference type="EMBL" id="CAKASE010000048">
    <property type="protein sequence ID" value="CAG9562827.1"/>
    <property type="molecule type" value="Genomic_DNA"/>
</dbReference>
<gene>
    <name evidence="1" type="ORF">DCHRY22_LOCUS4100</name>
</gene>
<dbReference type="AlphaFoldDB" id="A0A8J2QH61"/>
<evidence type="ECO:0000313" key="1">
    <source>
        <dbReference type="EMBL" id="CAG9562827.1"/>
    </source>
</evidence>
<keyword evidence="2" id="KW-1185">Reference proteome</keyword>
<evidence type="ECO:0000313" key="2">
    <source>
        <dbReference type="Proteomes" id="UP000789524"/>
    </source>
</evidence>
<dbReference type="Proteomes" id="UP000789524">
    <property type="component" value="Unassembled WGS sequence"/>
</dbReference>
<comment type="caution">
    <text evidence="1">The sequence shown here is derived from an EMBL/GenBank/DDBJ whole genome shotgun (WGS) entry which is preliminary data.</text>
</comment>
<proteinExistence type="predicted"/>
<accession>A0A8J2QH61</accession>